<reference evidence="3" key="1">
    <citation type="submission" date="2021-01" db="EMBL/GenBank/DDBJ databases">
        <authorList>
            <person name="Corre E."/>
            <person name="Pelletier E."/>
            <person name="Niang G."/>
            <person name="Scheremetjew M."/>
            <person name="Finn R."/>
            <person name="Kale V."/>
            <person name="Holt S."/>
            <person name="Cochrane G."/>
            <person name="Meng A."/>
            <person name="Brown T."/>
            <person name="Cohen L."/>
        </authorList>
    </citation>
    <scope>NUCLEOTIDE SEQUENCE</scope>
    <source>
        <strain evidence="3">CCMP3105</strain>
    </source>
</reference>
<keyword evidence="2" id="KW-0472">Membrane</keyword>
<proteinExistence type="predicted"/>
<evidence type="ECO:0000313" key="3">
    <source>
        <dbReference type="EMBL" id="CAE4670144.1"/>
    </source>
</evidence>
<protein>
    <recommendedName>
        <fullName evidence="4">PA domain-containing protein</fullName>
    </recommendedName>
</protein>
<evidence type="ECO:0008006" key="4">
    <source>
        <dbReference type="Google" id="ProtNLM"/>
    </source>
</evidence>
<keyword evidence="2" id="KW-0812">Transmembrane</keyword>
<gene>
    <name evidence="3" type="ORF">AMON00008_LOCUS65385</name>
</gene>
<feature type="region of interest" description="Disordered" evidence="1">
    <location>
        <begin position="1074"/>
        <end position="1105"/>
    </location>
</feature>
<feature type="transmembrane region" description="Helical" evidence="2">
    <location>
        <begin position="59"/>
        <end position="77"/>
    </location>
</feature>
<accession>A0A7S4T9T7</accession>
<dbReference type="Gene3D" id="2.80.10.50">
    <property type="match status" value="1"/>
</dbReference>
<evidence type="ECO:0000256" key="2">
    <source>
        <dbReference type="SAM" id="Phobius"/>
    </source>
</evidence>
<dbReference type="EMBL" id="HBNR01091017">
    <property type="protein sequence ID" value="CAE4670144.1"/>
    <property type="molecule type" value="Transcribed_RNA"/>
</dbReference>
<keyword evidence="2" id="KW-1133">Transmembrane helix</keyword>
<evidence type="ECO:0000256" key="1">
    <source>
        <dbReference type="SAM" id="MobiDB-lite"/>
    </source>
</evidence>
<feature type="compositionally biased region" description="Low complexity" evidence="1">
    <location>
        <begin position="745"/>
        <end position="760"/>
    </location>
</feature>
<feature type="region of interest" description="Disordered" evidence="1">
    <location>
        <begin position="741"/>
        <end position="761"/>
    </location>
</feature>
<name>A0A7S4T9T7_9DINO</name>
<dbReference type="AlphaFoldDB" id="A0A7S4T9T7"/>
<feature type="compositionally biased region" description="Basic residues" evidence="1">
    <location>
        <begin position="1090"/>
        <end position="1099"/>
    </location>
</feature>
<sequence>MATGAFRASRVDMMQGGVPVDYVDALLDDQYMADLIEQTNQRMNKRASKMRRHFIMQKVIFWVLVTQALVGVWVAFYKTLLQPDTIYGATGKMQDAEFVLMLDASRAMGNKMSVQHTAATKFTGMLKDAMAESKRRTRAEAKHNILEKYKDARGWLPFLNALRPRNARGRISIRGGELRVATGIFNGDSARLLHSFTADLKEQEKALSSVQTDSYKSVAFWLPALELCEKTASGSKDGSARYCAIIGDDSAMCQRVVAKPVDDFCRKFPEFCPPEDERENLGDSFLEYAQELERCTSFVTGSLQPPPSSAQAIMMFTIGSEEEGQLRLKNPSFRDFIRKTTDCKIEKNTTSYVNAYGDTQVIERFDQDAECLKFIMAKSFEDLMAKSERIAELLQSKITPTHSQNEGYDPRYVWFLLLPLNLLIFLAWTQILRCFDRLKAEADKAMGKKKKVIKVRKFLVEKPEDPESPAAQRRVQLSEVELAEMASLQPLLEYGAPMLMRARLKGGHLRADMEKGTPDGDGKAFDPNSNWIFELADDEGGEEGGGRKVRIRNNKGELLIADEEGTRFASLPKRGAEPGSDVDRAGKAAEFLLDQTDGELDCRLGDAIQLKALGTGKYLKVQKDGKCNAQGASEEEETQFVIDRGGACIGCGAVVTLTSSTTGNFMSGLPNGDVNADSGGKEWRFWKIERKEEEGDNSIAISRGGLQADAHGHPLHIKEGDVVTLTGFNQQMLQVDGTANKVRCGGESSSSSAPGSPTPSVTQDFVIERVGMGLCRKYDKVLRAGMQVCLRPVQPEGNDVEERKDYLRVNGDGSVTPDGKVTQKEIVLTIDAAKLSDMAMPLYSTLLKGDVDLLVSPLWSKADVKRLGAMTAGWTEETDFASFKGPVVVASDKGTYAPPKATGANSGWVAVVNESVDIPKAARQAKLQGATGLIIRCEDVLSLNKRGKKGKDASVPELPAVFVDKNVGEGLNERGIVLNGCEFRKRYVTDAMRALGTAAEGGDEDVFSALGKGMLERSQEWVEEEVEERVQQERMEEEESAYKWKINSNTHYLWGRSGGGATMMKVNYGQVAPPSALNRTKDQADASSTKKLRVQRSRKSQLGGERRSLTGLAVLEPDELKGRRFVSELEQVVNAEEAQPSDLEQLAEESDFKIEYQFNEMEVGAGEKMDDVEEQEMLAEQEAVISKIGVPQKRFWLVALGLLASTVFLMGFLGYILVSDYTPPKPPLEEEEDHDVELFQVGQVRELWKGPARLASFLSS</sequence>
<feature type="transmembrane region" description="Helical" evidence="2">
    <location>
        <begin position="1195"/>
        <end position="1218"/>
    </location>
</feature>
<organism evidence="3">
    <name type="scientific">Alexandrium monilatum</name>
    <dbReference type="NCBI Taxonomy" id="311494"/>
    <lineage>
        <taxon>Eukaryota</taxon>
        <taxon>Sar</taxon>
        <taxon>Alveolata</taxon>
        <taxon>Dinophyceae</taxon>
        <taxon>Gonyaulacales</taxon>
        <taxon>Pyrocystaceae</taxon>
        <taxon>Alexandrium</taxon>
    </lineage>
</organism>